<feature type="transmembrane region" description="Helical" evidence="2">
    <location>
        <begin position="6"/>
        <end position="26"/>
    </location>
</feature>
<feature type="region of interest" description="Disordered" evidence="1">
    <location>
        <begin position="119"/>
        <end position="262"/>
    </location>
</feature>
<dbReference type="AlphaFoldDB" id="A0AAW9QMY7"/>
<keyword evidence="4" id="KW-1185">Reference proteome</keyword>
<keyword evidence="2" id="KW-0472">Membrane</keyword>
<feature type="compositionally biased region" description="Basic and acidic residues" evidence="1">
    <location>
        <begin position="216"/>
        <end position="262"/>
    </location>
</feature>
<dbReference type="Proteomes" id="UP001328733">
    <property type="component" value="Unassembled WGS sequence"/>
</dbReference>
<evidence type="ECO:0000256" key="2">
    <source>
        <dbReference type="SAM" id="Phobius"/>
    </source>
</evidence>
<evidence type="ECO:0000313" key="3">
    <source>
        <dbReference type="EMBL" id="MEG3438245.1"/>
    </source>
</evidence>
<evidence type="ECO:0000313" key="4">
    <source>
        <dbReference type="Proteomes" id="UP001328733"/>
    </source>
</evidence>
<organism evidence="3 4">
    <name type="scientific">Pannus brasiliensis CCIBt3594</name>
    <dbReference type="NCBI Taxonomy" id="1427578"/>
    <lineage>
        <taxon>Bacteria</taxon>
        <taxon>Bacillati</taxon>
        <taxon>Cyanobacteriota</taxon>
        <taxon>Cyanophyceae</taxon>
        <taxon>Oscillatoriophycideae</taxon>
        <taxon>Chroococcales</taxon>
        <taxon>Microcystaceae</taxon>
        <taxon>Pannus</taxon>
    </lineage>
</organism>
<keyword evidence="2" id="KW-1133">Transmembrane helix</keyword>
<feature type="compositionally biased region" description="Basic and acidic residues" evidence="1">
    <location>
        <begin position="149"/>
        <end position="164"/>
    </location>
</feature>
<feature type="transmembrane region" description="Helical" evidence="2">
    <location>
        <begin position="63"/>
        <end position="84"/>
    </location>
</feature>
<feature type="compositionally biased region" description="Basic and acidic residues" evidence="1">
    <location>
        <begin position="119"/>
        <end position="140"/>
    </location>
</feature>
<comment type="caution">
    <text evidence="3">The sequence shown here is derived from an EMBL/GenBank/DDBJ whole genome shotgun (WGS) entry which is preliminary data.</text>
</comment>
<accession>A0AAW9QMY7</accession>
<feature type="transmembrane region" description="Helical" evidence="2">
    <location>
        <begin position="38"/>
        <end position="57"/>
    </location>
</feature>
<dbReference type="RefSeq" id="WP_332865725.1">
    <property type="nucleotide sequence ID" value="NZ_JBAFSM010000025.1"/>
</dbReference>
<protein>
    <submittedName>
        <fullName evidence="3">Ycf66 family protein</fullName>
    </submittedName>
</protein>
<reference evidence="3 4" key="1">
    <citation type="submission" date="2024-01" db="EMBL/GenBank/DDBJ databases">
        <title>Genomic insights into the taxonomy and metabolism of the cyanobacterium Pannus brasiliensis CCIBt3594.</title>
        <authorList>
            <person name="Machado M."/>
            <person name="Botero N.B."/>
            <person name="Andreote A.P.D."/>
            <person name="Feitosa A.M.T."/>
            <person name="Popin R."/>
            <person name="Sivonen K."/>
            <person name="Fiore M.F."/>
        </authorList>
    </citation>
    <scope>NUCLEOTIDE SEQUENCE [LARGE SCALE GENOMIC DNA]</scope>
    <source>
        <strain evidence="3 4">CCIBt3594</strain>
    </source>
</reference>
<keyword evidence="2" id="KW-0812">Transmembrane</keyword>
<proteinExistence type="predicted"/>
<sequence>MVNFGLNSASILGIFLAVAGAGLYFMRTVRPELSRDHDIFFAAVGLLCGLILLFQGWRLDPILQFGQFLLTGAAVFFAFETVRLRGMTTEQARRNTNFVDDRPVSREYRAELEQLEPYEYDREERYEDNPRLRGYEDPRSNRSSAYSDEEPRTSRRGRERDSTPRKPAQRRPRPASGASDRAGYDDWSEPSTPRPRRRPPSDESANRPAPKRRPRPMLEDDPPFKGEYVDYQPIDERESEGYEDRDRPEREPNNDNPSRFDY</sequence>
<name>A0AAW9QMY7_9CHRO</name>
<dbReference type="Pfam" id="PF07444">
    <property type="entry name" value="Ycf66_N"/>
    <property type="match status" value="1"/>
</dbReference>
<dbReference type="EMBL" id="JBAFSM010000025">
    <property type="protein sequence ID" value="MEG3438245.1"/>
    <property type="molecule type" value="Genomic_DNA"/>
</dbReference>
<gene>
    <name evidence="3" type="ORF">V0288_14035</name>
</gene>
<evidence type="ECO:0000256" key="1">
    <source>
        <dbReference type="SAM" id="MobiDB-lite"/>
    </source>
</evidence>
<dbReference type="InterPro" id="IPR010004">
    <property type="entry name" value="Uncharacterised_Ycf66"/>
</dbReference>